<dbReference type="PANTHER" id="PTHR28008">
    <property type="entry name" value="DOMAIN PROTEIN, PUTATIVE (AFU_ORTHOLOGUE AFUA_3G10980)-RELATED"/>
    <property type="match status" value="1"/>
</dbReference>
<feature type="transmembrane region" description="Helical" evidence="2">
    <location>
        <begin position="112"/>
        <end position="132"/>
    </location>
</feature>
<feature type="region of interest" description="Disordered" evidence="1">
    <location>
        <begin position="183"/>
        <end position="221"/>
    </location>
</feature>
<accession>A0A8H2WRC6</accession>
<feature type="region of interest" description="Disordered" evidence="1">
    <location>
        <begin position="228"/>
        <end position="247"/>
    </location>
</feature>
<organism evidence="3 4">
    <name type="scientific">Rhizoctonia solani</name>
    <dbReference type="NCBI Taxonomy" id="456999"/>
    <lineage>
        <taxon>Eukaryota</taxon>
        <taxon>Fungi</taxon>
        <taxon>Dikarya</taxon>
        <taxon>Basidiomycota</taxon>
        <taxon>Agaricomycotina</taxon>
        <taxon>Agaricomycetes</taxon>
        <taxon>Cantharellales</taxon>
        <taxon>Ceratobasidiaceae</taxon>
        <taxon>Rhizoctonia</taxon>
    </lineage>
</organism>
<dbReference type="PANTHER" id="PTHR28008:SF1">
    <property type="entry name" value="DOMAIN PROTEIN, PUTATIVE (AFU_ORTHOLOGUE AFUA_3G10980)-RELATED"/>
    <property type="match status" value="1"/>
</dbReference>
<feature type="transmembrane region" description="Helical" evidence="2">
    <location>
        <begin position="144"/>
        <end position="164"/>
    </location>
</feature>
<feature type="compositionally biased region" description="Polar residues" evidence="1">
    <location>
        <begin position="201"/>
        <end position="213"/>
    </location>
</feature>
<evidence type="ECO:0000256" key="1">
    <source>
        <dbReference type="SAM" id="MobiDB-lite"/>
    </source>
</evidence>
<protein>
    <recommendedName>
        <fullName evidence="5">VanZ-like domain-containing protein</fullName>
    </recommendedName>
</protein>
<keyword evidence="2" id="KW-0812">Transmembrane</keyword>
<keyword evidence="2" id="KW-1133">Transmembrane helix</keyword>
<evidence type="ECO:0008006" key="5">
    <source>
        <dbReference type="Google" id="ProtNLM"/>
    </source>
</evidence>
<evidence type="ECO:0000256" key="2">
    <source>
        <dbReference type="SAM" id="Phobius"/>
    </source>
</evidence>
<evidence type="ECO:0000313" key="4">
    <source>
        <dbReference type="Proteomes" id="UP000663888"/>
    </source>
</evidence>
<dbReference type="EMBL" id="CAJMWX010000113">
    <property type="protein sequence ID" value="CAE6402197.1"/>
    <property type="molecule type" value="Genomic_DNA"/>
</dbReference>
<gene>
    <name evidence="3" type="ORF">RDB_LOCUS4473</name>
</gene>
<dbReference type="NCBIfam" id="NF037970">
    <property type="entry name" value="vanZ_1"/>
    <property type="match status" value="1"/>
</dbReference>
<reference evidence="3" key="1">
    <citation type="submission" date="2021-01" db="EMBL/GenBank/DDBJ databases">
        <authorList>
            <person name="Kaushik A."/>
        </authorList>
    </citation>
    <scope>NUCLEOTIDE SEQUENCE</scope>
    <source>
        <strain evidence="3">AG4-R118</strain>
    </source>
</reference>
<keyword evidence="2" id="KW-0472">Membrane</keyword>
<comment type="caution">
    <text evidence="3">The sequence shown here is derived from an EMBL/GenBank/DDBJ whole genome shotgun (WGS) entry which is preliminary data.</text>
</comment>
<feature type="transmembrane region" description="Helical" evidence="2">
    <location>
        <begin position="83"/>
        <end position="100"/>
    </location>
</feature>
<sequence>MGEKPKLDSDHNRRHRHDLRMESRTFKRTGKVLMRSYKLRMPGKLDLPVRVRPCFVALTFVIMLLLSLLGFTDLAHEIINDKLEHFLGLGTATALFYLIFDVEEDARRIWIWRHFSMIATLIMCFFFGGIISEIVQSFFPNKTFQAGDIMANLLGSTVGLYAAYMIERHHRHRREIARLYQPLNAGEPSPTSSEEDLSLPLHTNPSKSSTTPKGSARVGNVWDHHSREELFGIGDDDMSDNENGGRR</sequence>
<dbReference type="AlphaFoldDB" id="A0A8H2WRC6"/>
<name>A0A8H2WRC6_9AGAM</name>
<proteinExistence type="predicted"/>
<feature type="transmembrane region" description="Helical" evidence="2">
    <location>
        <begin position="49"/>
        <end position="71"/>
    </location>
</feature>
<dbReference type="Proteomes" id="UP000663888">
    <property type="component" value="Unassembled WGS sequence"/>
</dbReference>
<evidence type="ECO:0000313" key="3">
    <source>
        <dbReference type="EMBL" id="CAE6402197.1"/>
    </source>
</evidence>